<keyword evidence="4" id="KW-1185">Reference proteome</keyword>
<accession>A0A6L9SCJ4</accession>
<dbReference type="AlphaFoldDB" id="A0A6L9SCJ4"/>
<keyword evidence="2" id="KW-0732">Signal</keyword>
<dbReference type="Proteomes" id="UP000475214">
    <property type="component" value="Unassembled WGS sequence"/>
</dbReference>
<feature type="chain" id="PRO_5026704177" description="Lipoprotein" evidence="2">
    <location>
        <begin position="24"/>
        <end position="238"/>
    </location>
</feature>
<feature type="compositionally biased region" description="Low complexity" evidence="1">
    <location>
        <begin position="40"/>
        <end position="60"/>
    </location>
</feature>
<dbReference type="PROSITE" id="PS51257">
    <property type="entry name" value="PROKAR_LIPOPROTEIN"/>
    <property type="match status" value="1"/>
</dbReference>
<evidence type="ECO:0000256" key="1">
    <source>
        <dbReference type="SAM" id="MobiDB-lite"/>
    </source>
</evidence>
<evidence type="ECO:0008006" key="5">
    <source>
        <dbReference type="Google" id="ProtNLM"/>
    </source>
</evidence>
<name>A0A6L9SCJ4_9ACTN</name>
<comment type="caution">
    <text evidence="3">The sequence shown here is derived from an EMBL/GenBank/DDBJ whole genome shotgun (WGS) entry which is preliminary data.</text>
</comment>
<evidence type="ECO:0000313" key="4">
    <source>
        <dbReference type="Proteomes" id="UP000475214"/>
    </source>
</evidence>
<feature type="signal peptide" evidence="2">
    <location>
        <begin position="1"/>
        <end position="23"/>
    </location>
</feature>
<gene>
    <name evidence="3" type="ORF">G1H10_21745</name>
</gene>
<organism evidence="3 4">
    <name type="scientific">Phytoactinopolyspora halotolerans</name>
    <dbReference type="NCBI Taxonomy" id="1981512"/>
    <lineage>
        <taxon>Bacteria</taxon>
        <taxon>Bacillati</taxon>
        <taxon>Actinomycetota</taxon>
        <taxon>Actinomycetes</taxon>
        <taxon>Jiangellales</taxon>
        <taxon>Jiangellaceae</taxon>
        <taxon>Phytoactinopolyspora</taxon>
    </lineage>
</organism>
<evidence type="ECO:0000256" key="2">
    <source>
        <dbReference type="SAM" id="SignalP"/>
    </source>
</evidence>
<dbReference type="EMBL" id="JAAGOA010000017">
    <property type="protein sequence ID" value="NEE02793.1"/>
    <property type="molecule type" value="Genomic_DNA"/>
</dbReference>
<proteinExistence type="predicted"/>
<sequence length="238" mass="24913">MDVRASATAATLVAVLTACGSGADDSPGSEEPADQTRPEAAPSASTQASTASTQGGTASPGPAPTTGGGDRSAAPASGQDSGREPQPEVRVFDEAGVTVIMPDEVADESAAAALDVYTDYLVEWRRSLRVVQLSDRLRGLAAQPRIDRLQGSLDYQRRHGIRYGGEVTVEPYVEGASENVVTIGFCIDAAELVVIDDDGERPADGVEQSPRTTGRAELNRTETGWQVTDEVFSAEETC</sequence>
<feature type="region of interest" description="Disordered" evidence="1">
    <location>
        <begin position="199"/>
        <end position="222"/>
    </location>
</feature>
<reference evidence="3 4" key="1">
    <citation type="submission" date="2020-02" db="EMBL/GenBank/DDBJ databases">
        <authorList>
            <person name="Li X.-J."/>
            <person name="Han X.-M."/>
        </authorList>
    </citation>
    <scope>NUCLEOTIDE SEQUENCE [LARGE SCALE GENOMIC DNA]</scope>
    <source>
        <strain evidence="3 4">CCTCC AB 2017055</strain>
    </source>
</reference>
<feature type="region of interest" description="Disordered" evidence="1">
    <location>
        <begin position="19"/>
        <end position="88"/>
    </location>
</feature>
<evidence type="ECO:0000313" key="3">
    <source>
        <dbReference type="EMBL" id="NEE02793.1"/>
    </source>
</evidence>
<dbReference type="RefSeq" id="WP_163741698.1">
    <property type="nucleotide sequence ID" value="NZ_JAAGOA010000017.1"/>
</dbReference>
<protein>
    <recommendedName>
        <fullName evidence="5">Lipoprotein</fullName>
    </recommendedName>
</protein>